<proteinExistence type="predicted"/>
<evidence type="ECO:0000313" key="4">
    <source>
        <dbReference type="Proteomes" id="UP000584374"/>
    </source>
</evidence>
<protein>
    <submittedName>
        <fullName evidence="3">5-methylthioadenosine/S-adenosylhomocysteine deaminase</fullName>
        <ecNumber evidence="3">3.5.4.28</ecNumber>
        <ecNumber evidence="3">3.5.4.31</ecNumber>
    </submittedName>
</protein>
<feature type="domain" description="Amidohydrolase-related" evidence="2">
    <location>
        <begin position="52"/>
        <end position="410"/>
    </location>
</feature>
<evidence type="ECO:0000313" key="3">
    <source>
        <dbReference type="EMBL" id="MBB5159869.1"/>
    </source>
</evidence>
<dbReference type="AlphaFoldDB" id="A0A840QKA7"/>
<accession>A0A840QKA7</accession>
<dbReference type="GO" id="GO:0090614">
    <property type="term" value="F:5'-methylthioadenosine deaminase activity"/>
    <property type="evidence" value="ECO:0007669"/>
    <property type="project" value="UniProtKB-EC"/>
</dbReference>
<evidence type="ECO:0000256" key="1">
    <source>
        <dbReference type="ARBA" id="ARBA00022801"/>
    </source>
</evidence>
<dbReference type="EC" id="3.5.4.31" evidence="3"/>
<dbReference type="InterPro" id="IPR006680">
    <property type="entry name" value="Amidohydro-rel"/>
</dbReference>
<keyword evidence="4" id="KW-1185">Reference proteome</keyword>
<organism evidence="3 4">
    <name type="scientific">Saccharopolyspora phatthalungensis</name>
    <dbReference type="NCBI Taxonomy" id="664693"/>
    <lineage>
        <taxon>Bacteria</taxon>
        <taxon>Bacillati</taxon>
        <taxon>Actinomycetota</taxon>
        <taxon>Actinomycetes</taxon>
        <taxon>Pseudonocardiales</taxon>
        <taxon>Pseudonocardiaceae</taxon>
        <taxon>Saccharopolyspora</taxon>
    </lineage>
</organism>
<dbReference type="PANTHER" id="PTHR43794">
    <property type="entry name" value="AMINOHYDROLASE SSNA-RELATED"/>
    <property type="match status" value="1"/>
</dbReference>
<dbReference type="Gene3D" id="3.20.20.140">
    <property type="entry name" value="Metal-dependent hydrolases"/>
    <property type="match status" value="1"/>
</dbReference>
<sequence>MRRAITASLVHGPDGFLDDHAVVIEDEHIADVRPRSEVDPAVPVEDWGDVAVVPGTVNAHGHAFQSLFKGFADDRDSLSWRNDVMYPFAETLTGEDIYWGAVFAFAEAALAGVTTTVDFFYLHDQGNANAEQVIRAARDVGVRLVLARTFYDDTAKNTAPARFREKPEAAEKRLRELAAQHQGESGVVIQPAPHSLRAASLDTVARALAVAEDLDATCHLHIHERPDARADLVKRLGATPVRLLHKAGLITPRLLVVHGVWLEQDEIDLLAQGGASLVHCPATSMTFGHPAPPIVSIMERGMTVALGFDGGCGNNRQSIFDEMRTASLEAKQLARDPRVLDAHTAFSMGTQAGADVLGLAAGRLEAGRYADMVALDLTDLSLQPRKTLAYQIAHSLQATAIRKVMTAGRLTVDDGRLTGISQEELVAAVNRVAGRWPVPVRH</sequence>
<comment type="caution">
    <text evidence="3">The sequence shown here is derived from an EMBL/GenBank/DDBJ whole genome shotgun (WGS) entry which is preliminary data.</text>
</comment>
<dbReference type="Pfam" id="PF01979">
    <property type="entry name" value="Amidohydro_1"/>
    <property type="match status" value="1"/>
</dbReference>
<dbReference type="InterPro" id="IPR011059">
    <property type="entry name" value="Metal-dep_hydrolase_composite"/>
</dbReference>
<dbReference type="PANTHER" id="PTHR43794:SF11">
    <property type="entry name" value="AMIDOHYDROLASE-RELATED DOMAIN-CONTAINING PROTEIN"/>
    <property type="match status" value="1"/>
</dbReference>
<reference evidence="3 4" key="1">
    <citation type="submission" date="2020-08" db="EMBL/GenBank/DDBJ databases">
        <title>Sequencing the genomes of 1000 actinobacteria strains.</title>
        <authorList>
            <person name="Klenk H.-P."/>
        </authorList>
    </citation>
    <scope>NUCLEOTIDE SEQUENCE [LARGE SCALE GENOMIC DNA]</scope>
    <source>
        <strain evidence="3 4">DSM 45584</strain>
    </source>
</reference>
<gene>
    <name evidence="3" type="ORF">BJ970_007469</name>
</gene>
<dbReference type="EC" id="3.5.4.28" evidence="3"/>
<dbReference type="InterPro" id="IPR032466">
    <property type="entry name" value="Metal_Hydrolase"/>
</dbReference>
<dbReference type="EMBL" id="JACHIW010000003">
    <property type="protein sequence ID" value="MBB5159869.1"/>
    <property type="molecule type" value="Genomic_DNA"/>
</dbReference>
<dbReference type="SUPFAM" id="SSF51338">
    <property type="entry name" value="Composite domain of metallo-dependent hydrolases"/>
    <property type="match status" value="1"/>
</dbReference>
<name>A0A840QKA7_9PSEU</name>
<dbReference type="Gene3D" id="2.30.40.10">
    <property type="entry name" value="Urease, subunit C, domain 1"/>
    <property type="match status" value="1"/>
</dbReference>
<keyword evidence="1 3" id="KW-0378">Hydrolase</keyword>
<dbReference type="Proteomes" id="UP000584374">
    <property type="component" value="Unassembled WGS sequence"/>
</dbReference>
<dbReference type="GO" id="GO:0050270">
    <property type="term" value="F:S-adenosylhomocysteine deaminase activity"/>
    <property type="evidence" value="ECO:0007669"/>
    <property type="project" value="UniProtKB-EC"/>
</dbReference>
<evidence type="ECO:0000259" key="2">
    <source>
        <dbReference type="Pfam" id="PF01979"/>
    </source>
</evidence>
<dbReference type="RefSeq" id="WP_184732898.1">
    <property type="nucleotide sequence ID" value="NZ_JACHIW010000003.1"/>
</dbReference>
<dbReference type="SUPFAM" id="SSF51556">
    <property type="entry name" value="Metallo-dependent hydrolases"/>
    <property type="match status" value="1"/>
</dbReference>
<dbReference type="InterPro" id="IPR050287">
    <property type="entry name" value="MTA/SAH_deaminase"/>
</dbReference>